<evidence type="ECO:0000313" key="2">
    <source>
        <dbReference type="EMBL" id="MDN6900890.1"/>
    </source>
</evidence>
<feature type="domain" description="DUF7671" evidence="1">
    <location>
        <begin position="3"/>
        <end position="94"/>
    </location>
</feature>
<reference evidence="2" key="1">
    <citation type="submission" date="2019-01" db="EMBL/GenBank/DDBJ databases">
        <title>Oenococcus sicerae UCMA17102.</title>
        <authorList>
            <person name="Cousin F.J."/>
            <person name="Le Guellec R."/>
            <person name="Cretenet M."/>
        </authorList>
    </citation>
    <scope>NUCLEOTIDE SEQUENCE</scope>
    <source>
        <strain evidence="2">UCMA17102</strain>
    </source>
</reference>
<dbReference type="EMBL" id="SDWY01000004">
    <property type="protein sequence ID" value="MDN6900890.1"/>
    <property type="molecule type" value="Genomic_DNA"/>
</dbReference>
<dbReference type="InterPro" id="IPR056088">
    <property type="entry name" value="DUF7671"/>
</dbReference>
<proteinExistence type="predicted"/>
<accession>A0AAJ1RBT9</accession>
<protein>
    <recommendedName>
        <fullName evidence="1">DUF7671 domain-containing protein</fullName>
    </recommendedName>
</protein>
<dbReference type="Proteomes" id="UP001167919">
    <property type="component" value="Unassembled WGS sequence"/>
</dbReference>
<comment type="caution">
    <text evidence="2">The sequence shown here is derived from an EMBL/GenBank/DDBJ whole genome shotgun (WGS) entry which is preliminary data.</text>
</comment>
<evidence type="ECO:0000259" key="1">
    <source>
        <dbReference type="Pfam" id="PF24710"/>
    </source>
</evidence>
<dbReference type="RefSeq" id="WP_301711434.1">
    <property type="nucleotide sequence ID" value="NZ_SDWY01000004.1"/>
</dbReference>
<name>A0AAJ1RBT9_9LACO</name>
<gene>
    <name evidence="2" type="ORF">EVC35_07825</name>
</gene>
<dbReference type="AlphaFoldDB" id="A0AAJ1RBT9"/>
<evidence type="ECO:0000313" key="3">
    <source>
        <dbReference type="Proteomes" id="UP001167919"/>
    </source>
</evidence>
<organism evidence="2 3">
    <name type="scientific">Oenococcus sicerae</name>
    <dbReference type="NCBI Taxonomy" id="2203724"/>
    <lineage>
        <taxon>Bacteria</taxon>
        <taxon>Bacillati</taxon>
        <taxon>Bacillota</taxon>
        <taxon>Bacilli</taxon>
        <taxon>Lactobacillales</taxon>
        <taxon>Lactobacillaceae</taxon>
        <taxon>Oenococcus</taxon>
    </lineage>
</organism>
<dbReference type="Pfam" id="PF24710">
    <property type="entry name" value="DUF7671"/>
    <property type="match status" value="1"/>
</dbReference>
<sequence length="103" mass="12245">MKKNTYKVQLFYGVPLQQNSNGKFVYCGQQTKLAVWRTGKHTRGHFDGIGQLFLTENHLVIVILKFEDLRFNQRHQFVSLSRFLDKKIDNSELNRLNQLFMRI</sequence>